<dbReference type="Pfam" id="PF07969">
    <property type="entry name" value="Amidohydro_3"/>
    <property type="match status" value="2"/>
</dbReference>
<evidence type="ECO:0000313" key="3">
    <source>
        <dbReference type="Proteomes" id="UP001564657"/>
    </source>
</evidence>
<keyword evidence="3" id="KW-1185">Reference proteome</keyword>
<dbReference type="PANTHER" id="PTHR11647:SF1">
    <property type="entry name" value="COLLAPSIN RESPONSE MEDIATOR PROTEIN"/>
    <property type="match status" value="1"/>
</dbReference>
<dbReference type="Gene3D" id="3.20.20.140">
    <property type="entry name" value="Metal-dependent hydrolases"/>
    <property type="match status" value="2"/>
</dbReference>
<name>A0ABV4BPK6_9CLOT</name>
<evidence type="ECO:0000313" key="2">
    <source>
        <dbReference type="EMBL" id="MEY7999696.1"/>
    </source>
</evidence>
<feature type="domain" description="Amidohydrolase 3" evidence="1">
    <location>
        <begin position="407"/>
        <end position="516"/>
    </location>
</feature>
<dbReference type="SUPFAM" id="SSF51338">
    <property type="entry name" value="Composite domain of metallo-dependent hydrolases"/>
    <property type="match status" value="1"/>
</dbReference>
<protein>
    <submittedName>
        <fullName evidence="2">Amidohydrolase family protein</fullName>
    </submittedName>
</protein>
<proteinExistence type="predicted"/>
<dbReference type="InterPro" id="IPR032466">
    <property type="entry name" value="Metal_Hydrolase"/>
</dbReference>
<reference evidence="2 3" key="1">
    <citation type="submission" date="2024-08" db="EMBL/GenBank/DDBJ databases">
        <title>Clostridium lapicellarii sp. nov., and Clostridium renhuaiense sp. nov., two species isolated from the mud in a fermentation cellar used for producing sauce-flavour Chinese liquors.</title>
        <authorList>
            <person name="Yang F."/>
            <person name="Wang H."/>
            <person name="Chen L.Q."/>
            <person name="Zhou N."/>
            <person name="Lu J.J."/>
            <person name="Pu X.X."/>
            <person name="Wan B."/>
            <person name="Wang L."/>
            <person name="Liu S.J."/>
        </authorList>
    </citation>
    <scope>NUCLEOTIDE SEQUENCE [LARGE SCALE GENOMIC DNA]</scope>
    <source>
        <strain evidence="2 3">MT-5</strain>
    </source>
</reference>
<dbReference type="InterPro" id="IPR050378">
    <property type="entry name" value="Metallo-dep_Hydrolases_sf"/>
</dbReference>
<dbReference type="InterPro" id="IPR013108">
    <property type="entry name" value="Amidohydro_3"/>
</dbReference>
<evidence type="ECO:0000259" key="1">
    <source>
        <dbReference type="Pfam" id="PF07969"/>
    </source>
</evidence>
<dbReference type="CDD" id="cd01297">
    <property type="entry name" value="D-aminoacylase"/>
    <property type="match status" value="1"/>
</dbReference>
<feature type="domain" description="Amidohydrolase 3" evidence="1">
    <location>
        <begin position="44"/>
        <end position="256"/>
    </location>
</feature>
<accession>A0ABV4BPK6</accession>
<organism evidence="2 3">
    <name type="scientific">Clostridium moutaii</name>
    <dbReference type="NCBI Taxonomy" id="3240932"/>
    <lineage>
        <taxon>Bacteria</taxon>
        <taxon>Bacillati</taxon>
        <taxon>Bacillota</taxon>
        <taxon>Clostridia</taxon>
        <taxon>Eubacteriales</taxon>
        <taxon>Clostridiaceae</taxon>
        <taxon>Clostridium</taxon>
    </lineage>
</organism>
<dbReference type="InterPro" id="IPR011059">
    <property type="entry name" value="Metal-dep_hydrolase_composite"/>
</dbReference>
<dbReference type="EMBL" id="JBGEWD010000004">
    <property type="protein sequence ID" value="MEY7999696.1"/>
    <property type="molecule type" value="Genomic_DNA"/>
</dbReference>
<gene>
    <name evidence="2" type="ORF">AB8U03_05655</name>
</gene>
<dbReference type="PANTHER" id="PTHR11647">
    <property type="entry name" value="HYDRANTOINASE/DIHYDROPYRIMIDINASE FAMILY MEMBER"/>
    <property type="match status" value="1"/>
</dbReference>
<dbReference type="Proteomes" id="UP001564657">
    <property type="component" value="Unassembled WGS sequence"/>
</dbReference>
<comment type="caution">
    <text evidence="2">The sequence shown here is derived from an EMBL/GenBank/DDBJ whole genome shotgun (WGS) entry which is preliminary data.</text>
</comment>
<sequence>MLDVLISNGLIVDGTGNTAYNADIGIIDDKIVKIEKDLSMEAEKIIDASGLVVCPGFIDVHSHNDLVTFMSEKIRGLKLMQGVTTELVGQCGLGVIPCVNGKDAGWKNYIKGVVGNPDLKWSFHDLDEYMDSIGSRGLKNNYGILISHGAVRTSVMGFNSKIPDEDQLQRMCYLVDDAMKKGAFGMSFGLQYVPGIFSRKHELTALCKVVKNYNGIVMVHVRNHDNTMKKALNEIISVARESGVRLQISHMRSYNSKELGCSAESLIEIVEEAAKRGVTVTFDEHLYLSGSTLMTQLLPPWITEKGTDELIRMLKDVKSLDRVKREIADTSINYTGWDNYSAIAGWDGILITSLKKPENLKYIGKTIGEISKSLSIHPVDFMAGLLIEENTGVGIVTLNIFSDEDTVELIKHPLQMVGSDSIPAGVPHPRLYGNYPLFIGKFIREKKAVSLEKGIYKSTLFPAVTLGLEDRGQLAVGKTADITVFDFNEISGYEDYSNPRKDPVGIKHVVLNGKIAVENGIPHKEDYGITIRHHF</sequence>
<dbReference type="RefSeq" id="WP_369703585.1">
    <property type="nucleotide sequence ID" value="NZ_JBGEWD010000004.1"/>
</dbReference>
<dbReference type="SUPFAM" id="SSF51556">
    <property type="entry name" value="Metallo-dependent hydrolases"/>
    <property type="match status" value="1"/>
</dbReference>